<name>A0AAV8Y7I5_9CUCU</name>
<reference evidence="1" key="1">
    <citation type="journal article" date="2023" name="Insect Mol. Biol.">
        <title>Genome sequencing provides insights into the evolution of gene families encoding plant cell wall-degrading enzymes in longhorned beetles.</title>
        <authorList>
            <person name="Shin N.R."/>
            <person name="Okamura Y."/>
            <person name="Kirsch R."/>
            <person name="Pauchet Y."/>
        </authorList>
    </citation>
    <scope>NUCLEOTIDE SEQUENCE</scope>
    <source>
        <strain evidence="1">AMC_N1</strain>
    </source>
</reference>
<dbReference type="AlphaFoldDB" id="A0AAV8Y7I5"/>
<protein>
    <submittedName>
        <fullName evidence="1">Uncharacterized protein</fullName>
    </submittedName>
</protein>
<sequence>MVFPEELILKKHTSELYERLKNTSHLSKAQLHKESSKWDSVYLTQVKELLLIGEPTYQ</sequence>
<proteinExistence type="predicted"/>
<dbReference type="EMBL" id="JAPWTK010000169">
    <property type="protein sequence ID" value="KAJ8947125.1"/>
    <property type="molecule type" value="Genomic_DNA"/>
</dbReference>
<keyword evidence="2" id="KW-1185">Reference proteome</keyword>
<evidence type="ECO:0000313" key="1">
    <source>
        <dbReference type="EMBL" id="KAJ8947125.1"/>
    </source>
</evidence>
<organism evidence="1 2">
    <name type="scientific">Aromia moschata</name>
    <dbReference type="NCBI Taxonomy" id="1265417"/>
    <lineage>
        <taxon>Eukaryota</taxon>
        <taxon>Metazoa</taxon>
        <taxon>Ecdysozoa</taxon>
        <taxon>Arthropoda</taxon>
        <taxon>Hexapoda</taxon>
        <taxon>Insecta</taxon>
        <taxon>Pterygota</taxon>
        <taxon>Neoptera</taxon>
        <taxon>Endopterygota</taxon>
        <taxon>Coleoptera</taxon>
        <taxon>Polyphaga</taxon>
        <taxon>Cucujiformia</taxon>
        <taxon>Chrysomeloidea</taxon>
        <taxon>Cerambycidae</taxon>
        <taxon>Cerambycinae</taxon>
        <taxon>Callichromatini</taxon>
        <taxon>Aromia</taxon>
    </lineage>
</organism>
<gene>
    <name evidence="1" type="ORF">NQ318_002485</name>
</gene>
<comment type="caution">
    <text evidence="1">The sequence shown here is derived from an EMBL/GenBank/DDBJ whole genome shotgun (WGS) entry which is preliminary data.</text>
</comment>
<dbReference type="Proteomes" id="UP001162162">
    <property type="component" value="Unassembled WGS sequence"/>
</dbReference>
<evidence type="ECO:0000313" key="2">
    <source>
        <dbReference type="Proteomes" id="UP001162162"/>
    </source>
</evidence>
<accession>A0AAV8Y7I5</accession>